<dbReference type="InterPro" id="IPR002018">
    <property type="entry name" value="CarbesteraseB"/>
</dbReference>
<evidence type="ECO:0000256" key="2">
    <source>
        <dbReference type="ARBA" id="ARBA00022801"/>
    </source>
</evidence>
<evidence type="ECO:0000256" key="3">
    <source>
        <dbReference type="RuleBase" id="RU361235"/>
    </source>
</evidence>
<comment type="similarity">
    <text evidence="1 3">Belongs to the type-B carboxylesterase/lipase family.</text>
</comment>
<dbReference type="Proteomes" id="UP000274822">
    <property type="component" value="Unassembled WGS sequence"/>
</dbReference>
<feature type="domain" description="Carboxylesterase type B" evidence="5">
    <location>
        <begin position="11"/>
        <end position="521"/>
    </location>
</feature>
<proteinExistence type="inferred from homology"/>
<dbReference type="InterPro" id="IPR029058">
    <property type="entry name" value="AB_hydrolase_fold"/>
</dbReference>
<dbReference type="InterPro" id="IPR050309">
    <property type="entry name" value="Type-B_Carboxylest/Lipase"/>
</dbReference>
<sequence>MTTYTGSNLTSVVHTTSGAVQGYVDEDKKINTFLGIPYAEPPVGVLRFKPPKPIATPRQDTIFATFHQKVSLQLPLPFDSLISSESLPQSEDCLYLNVWTPAMDSGKRAVMFWLHSGACMSGSGSQKFWNGANLARNDVVVVTINYRLGALGFMHLADLCGEEWNDAGNLGLLDCIAALQWVNVNIEKFGGDPGKVTVFGASAGGFYGMTTLPICAGGLSLSLMACPSAKGLFKRAIIQSAPIFMCDLIDWANFKAETFLRSLGLTPDTADDLYTMDTKRLLEAQLFFLTWPNFFEALVPICPVKDGRTMPKTVIEQLIRGDGPLDNDVEIIIGWTRDEFNLFPMVQDFGKRDHNAMIGTYFTHIFGKNAELAYKIYDSQIIPAGFPPSEAGRYLASDIMCRMGALYLAENLARKGRRVYTYEWDYEPSSQKGTTKAVHIVDAIFSWDNLEYWQGNSSLDVGKFAERDRLSKQISRAFVSFAKTGVPSHEDIPEWPCYDLVKRPSMVFDGETTVRNDLYEKGRRAWMNELEQYVTMPLYHVMDPAKKAESSKELKGWGRKRKNVEERGPRA</sequence>
<protein>
    <recommendedName>
        <fullName evidence="3">Carboxylic ester hydrolase</fullName>
        <ecNumber evidence="3">3.1.1.-</ecNumber>
    </recommendedName>
</protein>
<name>A0A433QSQ7_9FUNG</name>
<reference evidence="6 7" key="1">
    <citation type="journal article" date="2018" name="New Phytol.">
        <title>Phylogenomics of Endogonaceae and evolution of mycorrhizas within Mucoromycota.</title>
        <authorList>
            <person name="Chang Y."/>
            <person name="Desiro A."/>
            <person name="Na H."/>
            <person name="Sandor L."/>
            <person name="Lipzen A."/>
            <person name="Clum A."/>
            <person name="Barry K."/>
            <person name="Grigoriev I.V."/>
            <person name="Martin F.M."/>
            <person name="Stajich J.E."/>
            <person name="Smith M.E."/>
            <person name="Bonito G."/>
            <person name="Spatafora J.W."/>
        </authorList>
    </citation>
    <scope>NUCLEOTIDE SEQUENCE [LARGE SCALE GENOMIC DNA]</scope>
    <source>
        <strain evidence="6 7">AD002</strain>
    </source>
</reference>
<dbReference type="SUPFAM" id="SSF53474">
    <property type="entry name" value="alpha/beta-Hydrolases"/>
    <property type="match status" value="1"/>
</dbReference>
<dbReference type="PROSITE" id="PS00122">
    <property type="entry name" value="CARBOXYLESTERASE_B_1"/>
    <property type="match status" value="1"/>
</dbReference>
<feature type="region of interest" description="Disordered" evidence="4">
    <location>
        <begin position="546"/>
        <end position="571"/>
    </location>
</feature>
<evidence type="ECO:0000259" key="5">
    <source>
        <dbReference type="Pfam" id="PF00135"/>
    </source>
</evidence>
<dbReference type="InterPro" id="IPR019826">
    <property type="entry name" value="Carboxylesterase_B_AS"/>
</dbReference>
<dbReference type="InterPro" id="IPR019819">
    <property type="entry name" value="Carboxylesterase_B_CS"/>
</dbReference>
<accession>A0A433QSQ7</accession>
<dbReference type="AlphaFoldDB" id="A0A433QSQ7"/>
<gene>
    <name evidence="6" type="ORF">BC938DRAFT_474265</name>
</gene>
<dbReference type="EC" id="3.1.1.-" evidence="3"/>
<organism evidence="6 7">
    <name type="scientific">Jimgerdemannia flammicorona</name>
    <dbReference type="NCBI Taxonomy" id="994334"/>
    <lineage>
        <taxon>Eukaryota</taxon>
        <taxon>Fungi</taxon>
        <taxon>Fungi incertae sedis</taxon>
        <taxon>Mucoromycota</taxon>
        <taxon>Mucoromycotina</taxon>
        <taxon>Endogonomycetes</taxon>
        <taxon>Endogonales</taxon>
        <taxon>Endogonaceae</taxon>
        <taxon>Jimgerdemannia</taxon>
    </lineage>
</organism>
<dbReference type="Pfam" id="PF00135">
    <property type="entry name" value="COesterase"/>
    <property type="match status" value="1"/>
</dbReference>
<evidence type="ECO:0000256" key="4">
    <source>
        <dbReference type="SAM" id="MobiDB-lite"/>
    </source>
</evidence>
<dbReference type="Gene3D" id="3.40.50.1820">
    <property type="entry name" value="alpha/beta hydrolase"/>
    <property type="match status" value="1"/>
</dbReference>
<evidence type="ECO:0000313" key="7">
    <source>
        <dbReference type="Proteomes" id="UP000274822"/>
    </source>
</evidence>
<dbReference type="EMBL" id="RBNJ01001769">
    <property type="protein sequence ID" value="RUS32788.1"/>
    <property type="molecule type" value="Genomic_DNA"/>
</dbReference>
<evidence type="ECO:0000256" key="1">
    <source>
        <dbReference type="ARBA" id="ARBA00005964"/>
    </source>
</evidence>
<evidence type="ECO:0000313" key="6">
    <source>
        <dbReference type="EMBL" id="RUS32788.1"/>
    </source>
</evidence>
<comment type="caution">
    <text evidence="6">The sequence shown here is derived from an EMBL/GenBank/DDBJ whole genome shotgun (WGS) entry which is preliminary data.</text>
</comment>
<dbReference type="PANTHER" id="PTHR11559">
    <property type="entry name" value="CARBOXYLESTERASE"/>
    <property type="match status" value="1"/>
</dbReference>
<feature type="compositionally biased region" description="Basic and acidic residues" evidence="4">
    <location>
        <begin position="546"/>
        <end position="556"/>
    </location>
</feature>
<keyword evidence="7" id="KW-1185">Reference proteome</keyword>
<dbReference type="PROSITE" id="PS00941">
    <property type="entry name" value="CARBOXYLESTERASE_B_2"/>
    <property type="match status" value="1"/>
</dbReference>
<keyword evidence="2 3" id="KW-0378">Hydrolase</keyword>
<dbReference type="GO" id="GO:0016787">
    <property type="term" value="F:hydrolase activity"/>
    <property type="evidence" value="ECO:0007669"/>
    <property type="project" value="UniProtKB-KW"/>
</dbReference>